<name>A0A174TTQ8_FLAPL</name>
<reference evidence="4 5" key="1">
    <citation type="journal article" date="2019" name="Nat. Med.">
        <title>A library of human gut bacterial isolates paired with longitudinal multiomics data enables mechanistic microbiome research.</title>
        <authorList>
            <person name="Poyet M."/>
            <person name="Groussin M."/>
            <person name="Gibbons S.M."/>
            <person name="Avila-Pacheco J."/>
            <person name="Jiang X."/>
            <person name="Kearney S.M."/>
            <person name="Perrotta A.R."/>
            <person name="Berdy B."/>
            <person name="Zhao S."/>
            <person name="Lieberman T.D."/>
            <person name="Swanson P.K."/>
            <person name="Smith M."/>
            <person name="Roesemann S."/>
            <person name="Alexander J.E."/>
            <person name="Rich S.A."/>
            <person name="Livny J."/>
            <person name="Vlamakis H."/>
            <person name="Clish C."/>
            <person name="Bullock K."/>
            <person name="Deik A."/>
            <person name="Scott J."/>
            <person name="Pierce K.A."/>
            <person name="Xavier R.J."/>
            <person name="Alm E.J."/>
        </authorList>
    </citation>
    <scope>NUCLEOTIDE SEQUENCE [LARGE SCALE GENOMIC DNA]</scope>
    <source>
        <strain evidence="2 5">BIOML-A2</strain>
        <strain evidence="3 4">BIOML-A5</strain>
    </source>
</reference>
<evidence type="ECO:0000256" key="1">
    <source>
        <dbReference type="SAM" id="Phobius"/>
    </source>
</evidence>
<feature type="transmembrane region" description="Helical" evidence="1">
    <location>
        <begin position="75"/>
        <end position="99"/>
    </location>
</feature>
<evidence type="ECO:0000313" key="4">
    <source>
        <dbReference type="Proteomes" id="UP000429811"/>
    </source>
</evidence>
<dbReference type="AlphaFoldDB" id="A0A174TTQ8"/>
<evidence type="ECO:0000313" key="3">
    <source>
        <dbReference type="EMBL" id="MSB47125.1"/>
    </source>
</evidence>
<dbReference type="RefSeq" id="WP_055180238.1">
    <property type="nucleotide sequence ID" value="NZ_AP031431.1"/>
</dbReference>
<keyword evidence="1" id="KW-1133">Transmembrane helix</keyword>
<feature type="transmembrane region" description="Helical" evidence="1">
    <location>
        <begin position="18"/>
        <end position="41"/>
    </location>
</feature>
<organism evidence="2 5">
    <name type="scientific">Flavonifractor plautii</name>
    <name type="common">Fusobacterium plautii</name>
    <dbReference type="NCBI Taxonomy" id="292800"/>
    <lineage>
        <taxon>Bacteria</taxon>
        <taxon>Bacillati</taxon>
        <taxon>Bacillota</taxon>
        <taxon>Clostridia</taxon>
        <taxon>Eubacteriales</taxon>
        <taxon>Oscillospiraceae</taxon>
        <taxon>Flavonifractor</taxon>
    </lineage>
</organism>
<feature type="transmembrane region" description="Helical" evidence="1">
    <location>
        <begin position="120"/>
        <end position="153"/>
    </location>
</feature>
<dbReference type="Proteomes" id="UP000434475">
    <property type="component" value="Unassembled WGS sequence"/>
</dbReference>
<proteinExistence type="predicted"/>
<evidence type="ECO:0000313" key="5">
    <source>
        <dbReference type="Proteomes" id="UP000434475"/>
    </source>
</evidence>
<accession>A0A174TTQ8</accession>
<keyword evidence="1" id="KW-0472">Membrane</keyword>
<comment type="caution">
    <text evidence="2">The sequence shown here is derived from an EMBL/GenBank/DDBJ whole genome shotgun (WGS) entry which is preliminary data.</text>
</comment>
<protein>
    <submittedName>
        <fullName evidence="2">Uncharacterized protein</fullName>
    </submittedName>
</protein>
<evidence type="ECO:0000313" key="2">
    <source>
        <dbReference type="EMBL" id="MSB18132.1"/>
    </source>
</evidence>
<dbReference type="Proteomes" id="UP000429811">
    <property type="component" value="Unassembled WGS sequence"/>
</dbReference>
<gene>
    <name evidence="3" type="ORF">GKE90_00160</name>
    <name evidence="2" type="ORF">GKE97_01210</name>
</gene>
<sequence length="177" mass="19368">MKNESWFPLGIPWKQERFLLWTGLLLSAGAGLVLFLCQYLPARRALYGYNGTVGPDGAMVRVLLPGTLMPPFPHLLYGLLLCFLALALSLAGVAVYHFLCHYQGGRSIYRMRLLPQFGELWRRCLSAPALALLLGAALTAAVILLCALCYYHLTPAGHLPPEPWGGLPLGWIGGNHA</sequence>
<dbReference type="EMBL" id="WKPO01000001">
    <property type="protein sequence ID" value="MSB47125.1"/>
    <property type="molecule type" value="Genomic_DNA"/>
</dbReference>
<dbReference type="EMBL" id="WKPR01000001">
    <property type="protein sequence ID" value="MSB18132.1"/>
    <property type="molecule type" value="Genomic_DNA"/>
</dbReference>
<keyword evidence="1" id="KW-0812">Transmembrane</keyword>